<dbReference type="EMBL" id="NAAC01000003">
    <property type="protein sequence ID" value="RDJ15823.1"/>
    <property type="molecule type" value="Genomic_DNA"/>
</dbReference>
<dbReference type="AlphaFoldDB" id="A0A370KVT1"/>
<sequence>MGTMRRILRDRVSASAVALLVACLLLIQGLLSGTAQGAMAASAVDPFAIICSSSGHSSINEAGHGNLPAKKAPECPCGTLCRLASTAMPAILGGQAAPLYVAVDTAIDTTIRADAVVSLALRGRIAEPRAPPIRA</sequence>
<dbReference type="RefSeq" id="WP_114710957.1">
    <property type="nucleotide sequence ID" value="NZ_KZ857258.1"/>
</dbReference>
<protein>
    <recommendedName>
        <fullName evidence="3">DUF2946 domain-containing protein</fullName>
    </recommendedName>
</protein>
<comment type="caution">
    <text evidence="1">The sequence shown here is derived from an EMBL/GenBank/DDBJ whole genome shotgun (WGS) entry which is preliminary data.</text>
</comment>
<name>A0A370KVT1_9HYPH</name>
<evidence type="ECO:0000313" key="2">
    <source>
        <dbReference type="Proteomes" id="UP000254939"/>
    </source>
</evidence>
<dbReference type="PROSITE" id="PS51257">
    <property type="entry name" value="PROKAR_LIPOPROTEIN"/>
    <property type="match status" value="1"/>
</dbReference>
<reference evidence="1 2" key="1">
    <citation type="submission" date="2017-03" db="EMBL/GenBank/DDBJ databases">
        <title>Genome analysis of Rhizobial strains effectives or ineffectives for nitrogen fixation isolated from bean seeds.</title>
        <authorList>
            <person name="Peralta H."/>
            <person name="Aguilar-Vera A."/>
            <person name="Mora Y."/>
            <person name="Vargas-Lagunas C."/>
            <person name="Girard L."/>
            <person name="Mora J."/>
        </authorList>
    </citation>
    <scope>NUCLEOTIDE SEQUENCE [LARGE SCALE GENOMIC DNA]</scope>
    <source>
        <strain evidence="1 2">CCGM3</strain>
    </source>
</reference>
<evidence type="ECO:0000313" key="1">
    <source>
        <dbReference type="EMBL" id="RDJ15823.1"/>
    </source>
</evidence>
<gene>
    <name evidence="1" type="ORF">B5K06_01955</name>
</gene>
<proteinExistence type="predicted"/>
<evidence type="ECO:0008006" key="3">
    <source>
        <dbReference type="Google" id="ProtNLM"/>
    </source>
</evidence>
<dbReference type="Proteomes" id="UP000254939">
    <property type="component" value="Unassembled WGS sequence"/>
</dbReference>
<dbReference type="OrthoDB" id="8401563at2"/>
<organism evidence="1 2">
    <name type="scientific">Rhizobium grahamii</name>
    <dbReference type="NCBI Taxonomy" id="1120045"/>
    <lineage>
        <taxon>Bacteria</taxon>
        <taxon>Pseudomonadati</taxon>
        <taxon>Pseudomonadota</taxon>
        <taxon>Alphaproteobacteria</taxon>
        <taxon>Hyphomicrobiales</taxon>
        <taxon>Rhizobiaceae</taxon>
        <taxon>Rhizobium/Agrobacterium group</taxon>
        <taxon>Rhizobium</taxon>
    </lineage>
</organism>
<accession>A0A370KVT1</accession>